<dbReference type="Proteomes" id="UP000691718">
    <property type="component" value="Unassembled WGS sequence"/>
</dbReference>
<dbReference type="AlphaFoldDB" id="A0A8S3WXK6"/>
<proteinExistence type="predicted"/>
<comment type="caution">
    <text evidence="1">The sequence shown here is derived from an EMBL/GenBank/DDBJ whole genome shotgun (WGS) entry which is preliminary data.</text>
</comment>
<name>A0A8S3WXK6_PARAO</name>
<gene>
    <name evidence="1" type="ORF">PAPOLLO_LOCUS11711</name>
</gene>
<evidence type="ECO:0000313" key="1">
    <source>
        <dbReference type="EMBL" id="CAG4988878.1"/>
    </source>
</evidence>
<protein>
    <submittedName>
        <fullName evidence="1">(apollo) hypothetical protein</fullName>
    </submittedName>
</protein>
<dbReference type="OrthoDB" id="194386at2759"/>
<dbReference type="PANTHER" id="PTHR14614">
    <property type="entry name" value="HEPATOCELLULAR CARCINOMA-ASSOCIATED ANTIGEN"/>
    <property type="match status" value="1"/>
</dbReference>
<organism evidence="1 2">
    <name type="scientific">Parnassius apollo</name>
    <name type="common">Apollo butterfly</name>
    <name type="synonym">Papilio apollo</name>
    <dbReference type="NCBI Taxonomy" id="110799"/>
    <lineage>
        <taxon>Eukaryota</taxon>
        <taxon>Metazoa</taxon>
        <taxon>Ecdysozoa</taxon>
        <taxon>Arthropoda</taxon>
        <taxon>Hexapoda</taxon>
        <taxon>Insecta</taxon>
        <taxon>Pterygota</taxon>
        <taxon>Neoptera</taxon>
        <taxon>Endopterygota</taxon>
        <taxon>Lepidoptera</taxon>
        <taxon>Glossata</taxon>
        <taxon>Ditrysia</taxon>
        <taxon>Papilionoidea</taxon>
        <taxon>Papilionidae</taxon>
        <taxon>Parnassiinae</taxon>
        <taxon>Parnassini</taxon>
        <taxon>Parnassius</taxon>
        <taxon>Parnassius</taxon>
    </lineage>
</organism>
<evidence type="ECO:0000313" key="2">
    <source>
        <dbReference type="Proteomes" id="UP000691718"/>
    </source>
</evidence>
<dbReference type="InterPro" id="IPR019410">
    <property type="entry name" value="Methyltransf_16"/>
</dbReference>
<sequence>MAENEKSVNTGVIPKLVHCFLSGNLKFALTPAEINELSWIGQEKFIKSTIHNPICKKYPLRHDFCRLFIKKVIEYLEPYQEIHDDIFEFLCTQMKSKFDKDNLFYRHTIVNNDISNIITIKETNNMVINGTTGMKTWEAAIMLSDWILGNRELFNNKKVLELGSGVGFTGITLAKFCSPKSIMMTDCHIDVLKVLIENIAINFPKLEKKETSQCTCFRSEEKEIGVMMLDWNCIKDINDSQNPDIIIGADIVYDPSILQPLCNVFETFFKRNPKVQIYIASIIRNEETFSTFLNILGRINVAVEEHVLTDCMYLKWDQEMPRCLLKINQN</sequence>
<dbReference type="Pfam" id="PF10294">
    <property type="entry name" value="Methyltransf_16"/>
    <property type="match status" value="1"/>
</dbReference>
<reference evidence="1" key="1">
    <citation type="submission" date="2021-04" db="EMBL/GenBank/DDBJ databases">
        <authorList>
            <person name="Tunstrom K."/>
        </authorList>
    </citation>
    <scope>NUCLEOTIDE SEQUENCE</scope>
</reference>
<dbReference type="GO" id="GO:0032991">
    <property type="term" value="C:protein-containing complex"/>
    <property type="evidence" value="ECO:0007669"/>
    <property type="project" value="TreeGrafter"/>
</dbReference>
<accession>A0A8S3WXK6</accession>
<dbReference type="EMBL" id="CAJQZP010000851">
    <property type="protein sequence ID" value="CAG4988878.1"/>
    <property type="molecule type" value="Genomic_DNA"/>
</dbReference>
<dbReference type="PANTHER" id="PTHR14614:SF130">
    <property type="entry name" value="PROTEIN-LYSINE N-METHYLTRANSFERASE EEF2KMT"/>
    <property type="match status" value="1"/>
</dbReference>
<keyword evidence="2" id="KW-1185">Reference proteome</keyword>